<dbReference type="PANTHER" id="PTHR43591:SF24">
    <property type="entry name" value="2-METHOXY-6-POLYPRENYL-1,4-BENZOQUINOL METHYLASE, MITOCHONDRIAL"/>
    <property type="match status" value="1"/>
</dbReference>
<keyword evidence="2" id="KW-0489">Methyltransferase</keyword>
<dbReference type="InterPro" id="IPR029063">
    <property type="entry name" value="SAM-dependent_MTases_sf"/>
</dbReference>
<dbReference type="SUPFAM" id="SSF53335">
    <property type="entry name" value="S-adenosyl-L-methionine-dependent methyltransferases"/>
    <property type="match status" value="1"/>
</dbReference>
<organism evidence="2">
    <name type="scientific">Desulfotignum balticum</name>
    <dbReference type="NCBI Taxonomy" id="115781"/>
    <lineage>
        <taxon>Bacteria</taxon>
        <taxon>Pseudomonadati</taxon>
        <taxon>Thermodesulfobacteriota</taxon>
        <taxon>Desulfobacteria</taxon>
        <taxon>Desulfobacterales</taxon>
        <taxon>Desulfobacteraceae</taxon>
        <taxon>Desulfotignum</taxon>
    </lineage>
</organism>
<name>B2DD82_9BACT</name>
<dbReference type="GO" id="GO:0032259">
    <property type="term" value="P:methylation"/>
    <property type="evidence" value="ECO:0007669"/>
    <property type="project" value="UniProtKB-KW"/>
</dbReference>
<dbReference type="InterPro" id="IPR013216">
    <property type="entry name" value="Methyltransf_11"/>
</dbReference>
<proteinExistence type="predicted"/>
<dbReference type="CDD" id="cd02440">
    <property type="entry name" value="AdoMet_MTases"/>
    <property type="match status" value="1"/>
</dbReference>
<dbReference type="Pfam" id="PF08241">
    <property type="entry name" value="Methyltransf_11"/>
    <property type="match status" value="1"/>
</dbReference>
<dbReference type="GO" id="GO:0008757">
    <property type="term" value="F:S-adenosylmethionine-dependent methyltransferase activity"/>
    <property type="evidence" value="ECO:0007669"/>
    <property type="project" value="InterPro"/>
</dbReference>
<accession>B2DD82</accession>
<dbReference type="PANTHER" id="PTHR43591">
    <property type="entry name" value="METHYLTRANSFERASE"/>
    <property type="match status" value="1"/>
</dbReference>
<evidence type="ECO:0000313" key="2">
    <source>
        <dbReference type="EMBL" id="BAG28271.1"/>
    </source>
</evidence>
<dbReference type="AlphaFoldDB" id="B2DD82"/>
<feature type="domain" description="Methyltransferase type 11" evidence="1">
    <location>
        <begin position="49"/>
        <end position="146"/>
    </location>
</feature>
<evidence type="ECO:0000259" key="1">
    <source>
        <dbReference type="Pfam" id="PF08241"/>
    </source>
</evidence>
<keyword evidence="2" id="KW-0808">Transferase</keyword>
<sequence>MIFIKEANVHDRKFNPQKLQKLNSPDRLKDIPPDYIMGKLNLKKSEVLVEIGAGTAFFSKAFLRQLDAKTVYACDLSETMLQWIKDNVTLKYPNIIPVKTGESTIPLEDRLADMVFTINLHHELENPGLMLLEAYRLLKPGGKICIVDWLKKEMAEGPPAKIRCFLGDVKAQVVQAGFGNVKDYEDLAKHFLVVGEKGH</sequence>
<protein>
    <submittedName>
        <fullName evidence="2">Methyltransferase</fullName>
    </submittedName>
</protein>
<dbReference type="Gene3D" id="3.40.50.150">
    <property type="entry name" value="Vaccinia Virus protein VP39"/>
    <property type="match status" value="1"/>
</dbReference>
<dbReference type="EMBL" id="AB368180">
    <property type="protein sequence ID" value="BAG28271.1"/>
    <property type="molecule type" value="Genomic_DNA"/>
</dbReference>
<reference evidence="2" key="1">
    <citation type="journal article" date="2008" name="Appl. Microbiol. Biotechnol.">
        <title>Subtractive hybridization and random arbitrarily primed PCR analyses of a benzoate-assimilating bacterium, Desulfotignum balticum.</title>
        <authorList>
            <person name="Habe H."/>
            <person name="Kobuna A."/>
            <person name="Hosoda A."/>
            <person name="Kouzuma A."/>
            <person name="Yamane H."/>
            <person name="Nojiri H."/>
            <person name="Omori T."/>
            <person name="Watanabe K."/>
        </authorList>
    </citation>
    <scope>NUCLEOTIDE SEQUENCE</scope>
    <source>
        <strain evidence="2">DSM 7044</strain>
    </source>
</reference>